<reference evidence="2" key="1">
    <citation type="journal article" date="2020" name="bioRxiv">
        <title>Historical genomics reveals the evolutionary mechanisms behind multiple outbreaks of the host-specific coffee wilt pathogen Fusarium xylarioides.</title>
        <authorList>
            <person name="Peck D."/>
            <person name="Nowell R.W."/>
            <person name="Flood J."/>
            <person name="Ryan M.J."/>
            <person name="Barraclough T.G."/>
        </authorList>
    </citation>
    <scope>NUCLEOTIDE SEQUENCE</scope>
    <source>
        <strain evidence="2">IMI 127659i</strain>
    </source>
</reference>
<comment type="caution">
    <text evidence="2">The sequence shown here is derived from an EMBL/GenBank/DDBJ whole genome shotgun (WGS) entry which is preliminary data.</text>
</comment>
<gene>
    <name evidence="2" type="ORF">H9Q72_013842</name>
</gene>
<evidence type="ECO:0000256" key="1">
    <source>
        <dbReference type="SAM" id="MobiDB-lite"/>
    </source>
</evidence>
<name>A0A9P7HEE6_9HYPO</name>
<keyword evidence="3" id="KW-1185">Reference proteome</keyword>
<accession>A0A9P7HEE6</accession>
<dbReference type="EMBL" id="JADFTT010000919">
    <property type="protein sequence ID" value="KAG5758021.1"/>
    <property type="molecule type" value="Genomic_DNA"/>
</dbReference>
<feature type="region of interest" description="Disordered" evidence="1">
    <location>
        <begin position="1"/>
        <end position="21"/>
    </location>
</feature>
<dbReference type="AlphaFoldDB" id="A0A9P7HEE6"/>
<protein>
    <submittedName>
        <fullName evidence="2">Uncharacterized protein</fullName>
    </submittedName>
</protein>
<organism evidence="2 3">
    <name type="scientific">Fusarium xylarioides</name>
    <dbReference type="NCBI Taxonomy" id="221167"/>
    <lineage>
        <taxon>Eukaryota</taxon>
        <taxon>Fungi</taxon>
        <taxon>Dikarya</taxon>
        <taxon>Ascomycota</taxon>
        <taxon>Pezizomycotina</taxon>
        <taxon>Sordariomycetes</taxon>
        <taxon>Hypocreomycetidae</taxon>
        <taxon>Hypocreales</taxon>
        <taxon>Nectriaceae</taxon>
        <taxon>Fusarium</taxon>
        <taxon>Fusarium fujikuroi species complex</taxon>
    </lineage>
</organism>
<dbReference type="OrthoDB" id="5024657at2759"/>
<dbReference type="Proteomes" id="UP000750502">
    <property type="component" value="Unassembled WGS sequence"/>
</dbReference>
<reference evidence="2" key="2">
    <citation type="submission" date="2020-10" db="EMBL/GenBank/DDBJ databases">
        <authorList>
            <person name="Peck L.D."/>
            <person name="Nowell R.W."/>
            <person name="Flood J."/>
            <person name="Ryan M.J."/>
            <person name="Barraclough T.G."/>
        </authorList>
    </citation>
    <scope>NUCLEOTIDE SEQUENCE</scope>
    <source>
        <strain evidence="2">IMI 127659i</strain>
    </source>
</reference>
<evidence type="ECO:0000313" key="2">
    <source>
        <dbReference type="EMBL" id="KAG5758021.1"/>
    </source>
</evidence>
<sequence>MSNQDIQGAVPSTSVQMTPSRPQQLGNLALLPTEILLQITGEPGKDGGSMSYRDLKSLAVSCSRLFHFVRPMYYFADNYAVFHSAVAHGDLEAIERCTQFGAAPRLVRELTDGCSCPSELPHKGHRPFDSLLGNVATGSVPIGKSLDVLKWLLDEGFEANEQMDQPWYRNDNEDCNHMPELMVTILSQSTEQARTSEIIKMIEMLQSHGFCLPYQMNIRKRNHLYLHNETDTDLIKKPLDVALRLHCPPTFLRLMLEEYKRRNLDVKAGGQFTPPEITRWAGYSEGNERGWRRQRTGLGTVAWNLFLDIFDPSTRWKEADPSKAADSFQEKIQLLIDYQAVSSHELAALQSILESLKNLAILSERIGGLDKERDGKECWQSLCKALRPFATKRDLTVDCQRRLSYEDVCAPLHRFVFEINWNPWKVWFEYKLQNPKFRAEMSFSWMQHDSWKLEQDENGVWHDSQWDYVYSHKKSSRDLPRWQLVDFEGFVAAVEKQWLKLNPYFSTSKSQDLNGKV</sequence>
<proteinExistence type="predicted"/>
<evidence type="ECO:0000313" key="3">
    <source>
        <dbReference type="Proteomes" id="UP000750502"/>
    </source>
</evidence>